<dbReference type="EMBL" id="AWWI01000022">
    <property type="protein sequence ID" value="PIL21765.1"/>
    <property type="molecule type" value="Genomic_DNA"/>
</dbReference>
<feature type="transmembrane region" description="Helical" evidence="4">
    <location>
        <begin position="277"/>
        <end position="297"/>
    </location>
</feature>
<feature type="domain" description="Glycosyltransferase 2-like" evidence="5">
    <location>
        <begin position="15"/>
        <end position="175"/>
    </location>
</feature>
<feature type="transmembrane region" description="Helical" evidence="4">
    <location>
        <begin position="303"/>
        <end position="329"/>
    </location>
</feature>
<evidence type="ECO:0000259" key="5">
    <source>
        <dbReference type="Pfam" id="PF00535"/>
    </source>
</evidence>
<evidence type="ECO:0000256" key="2">
    <source>
        <dbReference type="ARBA" id="ARBA00022676"/>
    </source>
</evidence>
<comment type="similarity">
    <text evidence="1">Belongs to the glycosyltransferase 2 family.</text>
</comment>
<dbReference type="AlphaFoldDB" id="A0A2G8RJM1"/>
<comment type="caution">
    <text evidence="6">The sequence shown here is derived from an EMBL/GenBank/DDBJ whole genome shotgun (WGS) entry which is preliminary data.</text>
</comment>
<dbReference type="RefSeq" id="WP_180287291.1">
    <property type="nucleotide sequence ID" value="NZ_AWWI01000022.1"/>
</dbReference>
<protein>
    <recommendedName>
        <fullName evidence="5">Glycosyltransferase 2-like domain-containing protein</fullName>
    </recommendedName>
</protein>
<feature type="transmembrane region" description="Helical" evidence="4">
    <location>
        <begin position="250"/>
        <end position="270"/>
    </location>
</feature>
<evidence type="ECO:0000256" key="1">
    <source>
        <dbReference type="ARBA" id="ARBA00006739"/>
    </source>
</evidence>
<evidence type="ECO:0000313" key="6">
    <source>
        <dbReference type="EMBL" id="PIL21765.1"/>
    </source>
</evidence>
<dbReference type="PANTHER" id="PTHR43630:SF1">
    <property type="entry name" value="POLY-BETA-1,6-N-ACETYL-D-GLUCOSAMINE SYNTHASE"/>
    <property type="match status" value="1"/>
</dbReference>
<dbReference type="InterPro" id="IPR029044">
    <property type="entry name" value="Nucleotide-diphossugar_trans"/>
</dbReference>
<organism evidence="6 7">
    <name type="scientific">Puniceibacterium antarcticum</name>
    <dbReference type="NCBI Taxonomy" id="1206336"/>
    <lineage>
        <taxon>Bacteria</taxon>
        <taxon>Pseudomonadati</taxon>
        <taxon>Pseudomonadota</taxon>
        <taxon>Alphaproteobacteria</taxon>
        <taxon>Rhodobacterales</taxon>
        <taxon>Paracoccaceae</taxon>
        <taxon>Puniceibacterium</taxon>
    </lineage>
</organism>
<evidence type="ECO:0000256" key="3">
    <source>
        <dbReference type="ARBA" id="ARBA00022679"/>
    </source>
</evidence>
<accession>A0A2G8RJM1</accession>
<proteinExistence type="inferred from homology"/>
<dbReference type="Pfam" id="PF00535">
    <property type="entry name" value="Glycos_transf_2"/>
    <property type="match status" value="1"/>
</dbReference>
<keyword evidence="2" id="KW-0328">Glycosyltransferase</keyword>
<sequence length="357" mass="38852">MQKYRTVHGVLNTVIAIPTLNEADHIGSVISSLSEPGYDGKVPQIWIIDGLSADGTAEIVRGLGLPHVTVIDNPARTQAHAINLAALHAQNVGDVDVLIRADAHAHYPEGFVARIIATMIETGAESIVVPLETIGGSRLQDAAAILFRTWLGTGGSPHRTGSMRGFVEHGHHAAFLLDDFIALGGYDTDFLANEDAEFDYRLTQSGRRIFLENNIAIQYIPRLSLMATFRQYKRNGTYRIRRAVKHNIGLGLRQAIPALLLPILLLGALLGISVSPVFWIIPLGYFSAILAAALQIARKANHVRLTILIAALAAASHLGFSVGASLEFLRCRFSSARRRLLLNDKARLMAVPDRNES</sequence>
<keyword evidence="4" id="KW-0472">Membrane</keyword>
<keyword evidence="4" id="KW-1133">Transmembrane helix</keyword>
<reference evidence="6 7" key="1">
    <citation type="submission" date="2013-09" db="EMBL/GenBank/DDBJ databases">
        <title>Genome sequencing of Phaeobacter antarcticus sp. nov. SM1211.</title>
        <authorList>
            <person name="Zhang X.-Y."/>
            <person name="Liu C."/>
            <person name="Chen X.-L."/>
            <person name="Xie B.-B."/>
            <person name="Qin Q.-L."/>
            <person name="Rong J.-C."/>
            <person name="Zhang Y.-Z."/>
        </authorList>
    </citation>
    <scope>NUCLEOTIDE SEQUENCE [LARGE SCALE GENOMIC DNA]</scope>
    <source>
        <strain evidence="6 7">SM1211</strain>
    </source>
</reference>
<evidence type="ECO:0000313" key="7">
    <source>
        <dbReference type="Proteomes" id="UP000231259"/>
    </source>
</evidence>
<keyword evidence="7" id="KW-1185">Reference proteome</keyword>
<keyword evidence="4" id="KW-0812">Transmembrane</keyword>
<name>A0A2G8RJM1_9RHOB</name>
<dbReference type="Proteomes" id="UP000231259">
    <property type="component" value="Unassembled WGS sequence"/>
</dbReference>
<dbReference type="GO" id="GO:0016757">
    <property type="term" value="F:glycosyltransferase activity"/>
    <property type="evidence" value="ECO:0007669"/>
    <property type="project" value="UniProtKB-KW"/>
</dbReference>
<evidence type="ECO:0000256" key="4">
    <source>
        <dbReference type="SAM" id="Phobius"/>
    </source>
</evidence>
<gene>
    <name evidence="6" type="ORF">P775_02695</name>
</gene>
<dbReference type="InterPro" id="IPR001173">
    <property type="entry name" value="Glyco_trans_2-like"/>
</dbReference>
<dbReference type="PANTHER" id="PTHR43630">
    <property type="entry name" value="POLY-BETA-1,6-N-ACETYL-D-GLUCOSAMINE SYNTHASE"/>
    <property type="match status" value="1"/>
</dbReference>
<keyword evidence="3" id="KW-0808">Transferase</keyword>
<dbReference type="Gene3D" id="3.90.550.10">
    <property type="entry name" value="Spore Coat Polysaccharide Biosynthesis Protein SpsA, Chain A"/>
    <property type="match status" value="1"/>
</dbReference>
<dbReference type="SUPFAM" id="SSF53448">
    <property type="entry name" value="Nucleotide-diphospho-sugar transferases"/>
    <property type="match status" value="1"/>
</dbReference>